<keyword evidence="2" id="KW-1185">Reference proteome</keyword>
<gene>
    <name evidence="1" type="ORF">GCM10023143_22140</name>
</gene>
<evidence type="ECO:0000313" key="2">
    <source>
        <dbReference type="Proteomes" id="UP001501207"/>
    </source>
</evidence>
<proteinExistence type="predicted"/>
<protein>
    <recommendedName>
        <fullName evidence="3">HPF/RaiA family ribosome-associated protein</fullName>
    </recommendedName>
</protein>
<reference evidence="2" key="1">
    <citation type="journal article" date="2019" name="Int. J. Syst. Evol. Microbiol.">
        <title>The Global Catalogue of Microorganisms (GCM) 10K type strain sequencing project: providing services to taxonomists for standard genome sequencing and annotation.</title>
        <authorList>
            <consortium name="The Broad Institute Genomics Platform"/>
            <consortium name="The Broad Institute Genome Sequencing Center for Infectious Disease"/>
            <person name="Wu L."/>
            <person name="Ma J."/>
        </authorList>
    </citation>
    <scope>NUCLEOTIDE SEQUENCE [LARGE SCALE GENOMIC DNA]</scope>
    <source>
        <strain evidence="2">JCM 17664</strain>
    </source>
</reference>
<sequence>MQEKIGLYFQLEIEDPRASLSLVKLALDRLSQLKKGDMQVEYFELRLHRIAGRQKDKQAYIKLDGEGHTYIDLDTSSRWDDAFMNAFDRIRDRFRSEETMAAGG</sequence>
<dbReference type="RefSeq" id="WP_344979229.1">
    <property type="nucleotide sequence ID" value="NZ_BAABFN010000005.1"/>
</dbReference>
<organism evidence="1 2">
    <name type="scientific">Compostibacter hankyongensis</name>
    <dbReference type="NCBI Taxonomy" id="1007089"/>
    <lineage>
        <taxon>Bacteria</taxon>
        <taxon>Pseudomonadati</taxon>
        <taxon>Bacteroidota</taxon>
        <taxon>Chitinophagia</taxon>
        <taxon>Chitinophagales</taxon>
        <taxon>Chitinophagaceae</taxon>
        <taxon>Compostibacter</taxon>
    </lineage>
</organism>
<evidence type="ECO:0008006" key="3">
    <source>
        <dbReference type="Google" id="ProtNLM"/>
    </source>
</evidence>
<name>A0ABP8FWI6_9BACT</name>
<dbReference type="Proteomes" id="UP001501207">
    <property type="component" value="Unassembled WGS sequence"/>
</dbReference>
<evidence type="ECO:0000313" key="1">
    <source>
        <dbReference type="EMBL" id="GAA4312448.1"/>
    </source>
</evidence>
<comment type="caution">
    <text evidence="1">The sequence shown here is derived from an EMBL/GenBank/DDBJ whole genome shotgun (WGS) entry which is preliminary data.</text>
</comment>
<accession>A0ABP8FWI6</accession>
<dbReference type="EMBL" id="BAABFN010000005">
    <property type="protein sequence ID" value="GAA4312448.1"/>
    <property type="molecule type" value="Genomic_DNA"/>
</dbReference>